<dbReference type="EMBL" id="CASHTH010003625">
    <property type="protein sequence ID" value="CAI8047289.1"/>
    <property type="molecule type" value="Genomic_DNA"/>
</dbReference>
<dbReference type="GO" id="GO:0004497">
    <property type="term" value="F:monooxygenase activity"/>
    <property type="evidence" value="ECO:0007669"/>
    <property type="project" value="InterPro"/>
</dbReference>
<gene>
    <name evidence="3" type="ORF">GBAR_LOCUS26131</name>
</gene>
<dbReference type="Proteomes" id="UP001174909">
    <property type="component" value="Unassembled WGS sequence"/>
</dbReference>
<name>A0AA35X7Q5_GEOBA</name>
<dbReference type="GO" id="GO:0016020">
    <property type="term" value="C:membrane"/>
    <property type="evidence" value="ECO:0007669"/>
    <property type="project" value="TreeGrafter"/>
</dbReference>
<comment type="caution">
    <text evidence="3">The sequence shown here is derived from an EMBL/GenBank/DDBJ whole genome shotgun (WGS) entry which is preliminary data.</text>
</comment>
<dbReference type="GO" id="GO:0020037">
    <property type="term" value="F:heme binding"/>
    <property type="evidence" value="ECO:0007669"/>
    <property type="project" value="InterPro"/>
</dbReference>
<dbReference type="PANTHER" id="PTHR24280">
    <property type="entry name" value="CYTOCHROME P450 20A1"/>
    <property type="match status" value="1"/>
</dbReference>
<dbReference type="InterPro" id="IPR001128">
    <property type="entry name" value="Cyt_P450"/>
</dbReference>
<evidence type="ECO:0000256" key="1">
    <source>
        <dbReference type="ARBA" id="ARBA00010617"/>
    </source>
</evidence>
<dbReference type="InterPro" id="IPR002401">
    <property type="entry name" value="Cyt_P450_E_grp-I"/>
</dbReference>
<dbReference type="SUPFAM" id="SSF48264">
    <property type="entry name" value="Cytochrome P450"/>
    <property type="match status" value="1"/>
</dbReference>
<keyword evidence="2" id="KW-0812">Transmembrane</keyword>
<protein>
    <submittedName>
        <fullName evidence="3">Cytochrome P450 20A1</fullName>
    </submittedName>
</protein>
<sequence>MVLGLWSAGREYAVQDLVIFALTAVVGLVVILVFFWFWGGDSGRSAKVKAGEAKQPARWNQPPADEQLGDLGELQKAGSLHEYLLELHDHGRCPVSSFWWGKEQVVSVCSPQAFKDTVKLTDRAVQLQIAFAPLIGLESIQYSKGEDWEGRRRCLYPVFKGETLESYFPHFVHIAQEVEKEWSSLESGERVPLLKTAFSMTIKGITRCIFDDSFEDKLLVEKVSTAYKSAWGEMETRIKEGSSPPEGSDRDVEFQKNRGYLRDVVKGVISRRREGLGGEHVPFIDNLLQSGVPDDQVVSDAIAFMIGGFHTSGNFIVWMMWYLATHPEVQEQLREELERETGGERGDRLRKYASAVSTNYTTYFRQVQDETLRLSTLAPWAVRESPDDIIIDGHLVPGGTPIIQALGVGLRNTTTWKEGELEEFNPDRFAVHAEQPEEVWSSVHLGLPVAASALATSSPTLRPLSSLPFSCSGSSWSPFQTRWWNGITDW</sequence>
<dbReference type="GO" id="GO:0005506">
    <property type="term" value="F:iron ion binding"/>
    <property type="evidence" value="ECO:0007669"/>
    <property type="project" value="InterPro"/>
</dbReference>
<reference evidence="3" key="1">
    <citation type="submission" date="2023-03" db="EMBL/GenBank/DDBJ databases">
        <authorList>
            <person name="Steffen K."/>
            <person name="Cardenas P."/>
        </authorList>
    </citation>
    <scope>NUCLEOTIDE SEQUENCE</scope>
</reference>
<dbReference type="InterPro" id="IPR036396">
    <property type="entry name" value="Cyt_P450_sf"/>
</dbReference>
<feature type="transmembrane region" description="Helical" evidence="2">
    <location>
        <begin position="17"/>
        <end position="39"/>
    </location>
</feature>
<accession>A0AA35X7Q5</accession>
<organism evidence="3 4">
    <name type="scientific">Geodia barretti</name>
    <name type="common">Barrett's horny sponge</name>
    <dbReference type="NCBI Taxonomy" id="519541"/>
    <lineage>
        <taxon>Eukaryota</taxon>
        <taxon>Metazoa</taxon>
        <taxon>Porifera</taxon>
        <taxon>Demospongiae</taxon>
        <taxon>Heteroscleromorpha</taxon>
        <taxon>Tetractinellida</taxon>
        <taxon>Astrophorina</taxon>
        <taxon>Geodiidae</taxon>
        <taxon>Geodia</taxon>
    </lineage>
</organism>
<comment type="similarity">
    <text evidence="1">Belongs to the cytochrome P450 family.</text>
</comment>
<dbReference type="CDD" id="cd00302">
    <property type="entry name" value="cytochrome_P450"/>
    <property type="match status" value="1"/>
</dbReference>
<dbReference type="InterPro" id="IPR052666">
    <property type="entry name" value="CYP450_20A1-like"/>
</dbReference>
<keyword evidence="2" id="KW-0472">Membrane</keyword>
<dbReference type="AlphaFoldDB" id="A0AA35X7Q5"/>
<dbReference type="GO" id="GO:0016705">
    <property type="term" value="F:oxidoreductase activity, acting on paired donors, with incorporation or reduction of molecular oxygen"/>
    <property type="evidence" value="ECO:0007669"/>
    <property type="project" value="InterPro"/>
</dbReference>
<keyword evidence="2" id="KW-1133">Transmembrane helix</keyword>
<dbReference type="Pfam" id="PF00067">
    <property type="entry name" value="p450"/>
    <property type="match status" value="1"/>
</dbReference>
<dbReference type="Gene3D" id="1.10.630.10">
    <property type="entry name" value="Cytochrome P450"/>
    <property type="match status" value="1"/>
</dbReference>
<evidence type="ECO:0000313" key="3">
    <source>
        <dbReference type="EMBL" id="CAI8047289.1"/>
    </source>
</evidence>
<dbReference type="PRINTS" id="PR00463">
    <property type="entry name" value="EP450I"/>
</dbReference>
<evidence type="ECO:0000313" key="4">
    <source>
        <dbReference type="Proteomes" id="UP001174909"/>
    </source>
</evidence>
<proteinExistence type="inferred from homology"/>
<dbReference type="PANTHER" id="PTHR24280:SF4">
    <property type="entry name" value="CYTOCHROME P450 20A1"/>
    <property type="match status" value="1"/>
</dbReference>
<evidence type="ECO:0000256" key="2">
    <source>
        <dbReference type="SAM" id="Phobius"/>
    </source>
</evidence>
<keyword evidence="4" id="KW-1185">Reference proteome</keyword>